<protein>
    <submittedName>
        <fullName evidence="13">Homeodomain transcription factor</fullName>
    </submittedName>
</protein>
<evidence type="ECO:0000256" key="7">
    <source>
        <dbReference type="ARBA" id="ARBA00023242"/>
    </source>
</evidence>
<dbReference type="GO" id="GO:0003700">
    <property type="term" value="F:DNA-binding transcription factor activity"/>
    <property type="evidence" value="ECO:0007669"/>
    <property type="project" value="InterPro"/>
</dbReference>
<keyword evidence="4 9" id="KW-0238">DNA-binding</keyword>
<keyword evidence="5 9" id="KW-0371">Homeobox</keyword>
<gene>
    <name evidence="13" type="ORF">LIER_05208</name>
</gene>
<evidence type="ECO:0000259" key="12">
    <source>
        <dbReference type="PROSITE" id="PS50071"/>
    </source>
</evidence>
<dbReference type="GO" id="GO:0003677">
    <property type="term" value="F:DNA binding"/>
    <property type="evidence" value="ECO:0007669"/>
    <property type="project" value="UniProtKB-UniRule"/>
</dbReference>
<evidence type="ECO:0000256" key="1">
    <source>
        <dbReference type="ARBA" id="ARBA00004123"/>
    </source>
</evidence>
<dbReference type="InterPro" id="IPR009057">
    <property type="entry name" value="Homeodomain-like_sf"/>
</dbReference>
<dbReference type="EMBL" id="BAABME010000709">
    <property type="protein sequence ID" value="GAA0144880.1"/>
    <property type="molecule type" value="Genomic_DNA"/>
</dbReference>
<keyword evidence="3" id="KW-0805">Transcription regulation</keyword>
<dbReference type="AlphaFoldDB" id="A0AAV3NZN4"/>
<dbReference type="Pfam" id="PF00046">
    <property type="entry name" value="Homeodomain"/>
    <property type="match status" value="1"/>
</dbReference>
<evidence type="ECO:0000256" key="3">
    <source>
        <dbReference type="ARBA" id="ARBA00023015"/>
    </source>
</evidence>
<feature type="DNA-binding region" description="Homeobox" evidence="9">
    <location>
        <begin position="17"/>
        <end position="81"/>
    </location>
</feature>
<comment type="subcellular location">
    <subcellularLocation>
        <location evidence="1 9 10">Nucleus</location>
    </subcellularLocation>
</comment>
<dbReference type="GO" id="GO:0099402">
    <property type="term" value="P:plant organ development"/>
    <property type="evidence" value="ECO:0007669"/>
    <property type="project" value="InterPro"/>
</dbReference>
<feature type="compositionally biased region" description="Polar residues" evidence="11">
    <location>
        <begin position="1"/>
        <end position="14"/>
    </location>
</feature>
<evidence type="ECO:0000256" key="11">
    <source>
        <dbReference type="SAM" id="MobiDB-lite"/>
    </source>
</evidence>
<evidence type="ECO:0000256" key="4">
    <source>
        <dbReference type="ARBA" id="ARBA00023125"/>
    </source>
</evidence>
<dbReference type="SMART" id="SM00389">
    <property type="entry name" value="HOX"/>
    <property type="match status" value="1"/>
</dbReference>
<comment type="caution">
    <text evidence="13">The sequence shown here is derived from an EMBL/GenBank/DDBJ whole genome shotgun (WGS) entry which is preliminary data.</text>
</comment>
<feature type="domain" description="Homeobox" evidence="12">
    <location>
        <begin position="15"/>
        <end position="80"/>
    </location>
</feature>
<dbReference type="PROSITE" id="PS50071">
    <property type="entry name" value="HOMEOBOX_2"/>
    <property type="match status" value="1"/>
</dbReference>
<organism evidence="13 14">
    <name type="scientific">Lithospermum erythrorhizon</name>
    <name type="common">Purple gromwell</name>
    <name type="synonym">Lithospermum officinale var. erythrorhizon</name>
    <dbReference type="NCBI Taxonomy" id="34254"/>
    <lineage>
        <taxon>Eukaryota</taxon>
        <taxon>Viridiplantae</taxon>
        <taxon>Streptophyta</taxon>
        <taxon>Embryophyta</taxon>
        <taxon>Tracheophyta</taxon>
        <taxon>Spermatophyta</taxon>
        <taxon>Magnoliopsida</taxon>
        <taxon>eudicotyledons</taxon>
        <taxon>Gunneridae</taxon>
        <taxon>Pentapetalae</taxon>
        <taxon>asterids</taxon>
        <taxon>lamiids</taxon>
        <taxon>Boraginales</taxon>
        <taxon>Boraginaceae</taxon>
        <taxon>Boraginoideae</taxon>
        <taxon>Lithospermeae</taxon>
        <taxon>Lithospermum</taxon>
    </lineage>
</organism>
<feature type="region of interest" description="Disordered" evidence="11">
    <location>
        <begin position="1"/>
        <end position="21"/>
    </location>
</feature>
<dbReference type="InterPro" id="IPR001356">
    <property type="entry name" value="HD"/>
</dbReference>
<keyword evidence="14" id="KW-1185">Reference proteome</keyword>
<dbReference type="CDD" id="cd00086">
    <property type="entry name" value="homeodomain"/>
    <property type="match status" value="1"/>
</dbReference>
<dbReference type="PANTHER" id="PTHR45940">
    <property type="entry name" value="WUSCHEL-RELATED HOMEOBOX 1-RELATED"/>
    <property type="match status" value="1"/>
</dbReference>
<keyword evidence="7 9" id="KW-0539">Nucleus</keyword>
<evidence type="ECO:0000313" key="13">
    <source>
        <dbReference type="EMBL" id="GAA0144880.1"/>
    </source>
</evidence>
<dbReference type="SUPFAM" id="SSF46689">
    <property type="entry name" value="Homeodomain-like"/>
    <property type="match status" value="1"/>
</dbReference>
<evidence type="ECO:0000256" key="6">
    <source>
        <dbReference type="ARBA" id="ARBA00023163"/>
    </source>
</evidence>
<name>A0AAV3NZN4_LITER</name>
<accession>A0AAV3NZN4</accession>
<dbReference type="Gene3D" id="1.10.10.60">
    <property type="entry name" value="Homeodomain-like"/>
    <property type="match status" value="1"/>
</dbReference>
<dbReference type="FunFam" id="1.10.10.60:FF:000146">
    <property type="entry name" value="WUSCHEL-related homeobox 4"/>
    <property type="match status" value="1"/>
</dbReference>
<dbReference type="GO" id="GO:0005634">
    <property type="term" value="C:nucleus"/>
    <property type="evidence" value="ECO:0007669"/>
    <property type="project" value="UniProtKB-SubCell"/>
</dbReference>
<evidence type="ECO:0000256" key="8">
    <source>
        <dbReference type="ARBA" id="ARBA00024040"/>
    </source>
</evidence>
<proteinExistence type="inferred from homology"/>
<sequence>METCNNNMDMSGSSMEPGGSRWNPTKEQIDLLENLYRQGVRTPSTEQIQQITSKLRAFGHIEGKNVFYWFQNHKARQRQKQKQDNIAILNRFMVHQSPPVPPHFATYPNVACHPSLFIPPPSPPIDFGCRRSSYQKLLIPGSYKRRPLSPKTAINNSLYTKPFYNCLDQESTQSMQNKICEKGFFNSNKDHFDQETLPLFPLHPSGNLQANSDNFSIPSTSIPISSSSGNNYINGGGDFGNDRPFIDFFCMDVNARPAEDSMKA</sequence>
<dbReference type="Proteomes" id="UP001454036">
    <property type="component" value="Unassembled WGS sequence"/>
</dbReference>
<keyword evidence="6" id="KW-0804">Transcription</keyword>
<evidence type="ECO:0000256" key="10">
    <source>
        <dbReference type="RuleBase" id="RU000682"/>
    </source>
</evidence>
<comment type="similarity">
    <text evidence="8">Belongs to the WUS homeobox family.</text>
</comment>
<reference evidence="13 14" key="1">
    <citation type="submission" date="2024-01" db="EMBL/GenBank/DDBJ databases">
        <title>The complete chloroplast genome sequence of Lithospermum erythrorhizon: insights into the phylogenetic relationship among Boraginaceae species and the maternal lineages of purple gromwells.</title>
        <authorList>
            <person name="Okada T."/>
            <person name="Watanabe K."/>
        </authorList>
    </citation>
    <scope>NUCLEOTIDE SEQUENCE [LARGE SCALE GENOMIC DNA]</scope>
</reference>
<evidence type="ECO:0000256" key="9">
    <source>
        <dbReference type="PROSITE-ProRule" id="PRU00108"/>
    </source>
</evidence>
<dbReference type="PANTHER" id="PTHR45940:SF6">
    <property type="entry name" value="WUSCHEL-RELATED HOMEOBOX 2"/>
    <property type="match status" value="1"/>
</dbReference>
<dbReference type="InterPro" id="IPR044555">
    <property type="entry name" value="WUSCHEL-like"/>
</dbReference>
<evidence type="ECO:0000256" key="5">
    <source>
        <dbReference type="ARBA" id="ARBA00023155"/>
    </source>
</evidence>
<evidence type="ECO:0000313" key="14">
    <source>
        <dbReference type="Proteomes" id="UP001454036"/>
    </source>
</evidence>
<evidence type="ECO:0000256" key="2">
    <source>
        <dbReference type="ARBA" id="ARBA00022473"/>
    </source>
</evidence>
<keyword evidence="2" id="KW-0217">Developmental protein</keyword>